<dbReference type="Proteomes" id="UP001188597">
    <property type="component" value="Unassembled WGS sequence"/>
</dbReference>
<comment type="caution">
    <text evidence="1">The sequence shown here is derived from an EMBL/GenBank/DDBJ whole genome shotgun (WGS) entry which is preliminary data.</text>
</comment>
<dbReference type="PANTHER" id="PTHR45859">
    <property type="entry name" value="TRANSLATION INITIATION FACTOR EIF-2B SUBUNIT BETA"/>
    <property type="match status" value="1"/>
</dbReference>
<accession>A0AA88VZC0</accession>
<gene>
    <name evidence="1" type="ORF">RJ639_007569</name>
</gene>
<dbReference type="GO" id="GO:0005851">
    <property type="term" value="C:eukaryotic translation initiation factor 2B complex"/>
    <property type="evidence" value="ECO:0007669"/>
    <property type="project" value="TreeGrafter"/>
</dbReference>
<dbReference type="AlphaFoldDB" id="A0AA88VZC0"/>
<dbReference type="PANTHER" id="PTHR45859:SF2">
    <property type="entry name" value="TRANSLATION INITIATION FACTOR EIF-2B SUBUNIT BETA-LIKE"/>
    <property type="match status" value="1"/>
</dbReference>
<protein>
    <submittedName>
        <fullName evidence="1">Uncharacterized protein</fullName>
    </submittedName>
</protein>
<dbReference type="EMBL" id="JAVXUP010001036">
    <property type="protein sequence ID" value="KAK3016942.1"/>
    <property type="molecule type" value="Genomic_DNA"/>
</dbReference>
<evidence type="ECO:0000313" key="1">
    <source>
        <dbReference type="EMBL" id="KAK3016942.1"/>
    </source>
</evidence>
<reference evidence="1" key="1">
    <citation type="submission" date="2022-12" db="EMBL/GenBank/DDBJ databases">
        <title>Draft genome assemblies for two species of Escallonia (Escalloniales).</title>
        <authorList>
            <person name="Chanderbali A."/>
            <person name="Dervinis C."/>
            <person name="Anghel I."/>
            <person name="Soltis D."/>
            <person name="Soltis P."/>
            <person name="Zapata F."/>
        </authorList>
    </citation>
    <scope>NUCLEOTIDE SEQUENCE</scope>
    <source>
        <strain evidence="1">UCBG64.0493</strain>
        <tissue evidence="1">Leaf</tissue>
    </source>
</reference>
<dbReference type="InterPro" id="IPR051855">
    <property type="entry name" value="eIF2B_beta_subunit"/>
</dbReference>
<dbReference type="GO" id="GO:0003743">
    <property type="term" value="F:translation initiation factor activity"/>
    <property type="evidence" value="ECO:0007669"/>
    <property type="project" value="TreeGrafter"/>
</dbReference>
<evidence type="ECO:0000313" key="2">
    <source>
        <dbReference type="Proteomes" id="UP001188597"/>
    </source>
</evidence>
<sequence length="108" mass="12317">MPDMEIMICEFVAQLTKRKIEGLQATARLTAELLRTVVSQQRLPPTNQAMALIEAVRGVGERLIAANPVGMHLNEAPIYLYLHRTMKQQRWKQEGIKLNYLETDLSVL</sequence>
<keyword evidence="2" id="KW-1185">Reference proteome</keyword>
<organism evidence="1 2">
    <name type="scientific">Escallonia herrerae</name>
    <dbReference type="NCBI Taxonomy" id="1293975"/>
    <lineage>
        <taxon>Eukaryota</taxon>
        <taxon>Viridiplantae</taxon>
        <taxon>Streptophyta</taxon>
        <taxon>Embryophyta</taxon>
        <taxon>Tracheophyta</taxon>
        <taxon>Spermatophyta</taxon>
        <taxon>Magnoliopsida</taxon>
        <taxon>eudicotyledons</taxon>
        <taxon>Gunneridae</taxon>
        <taxon>Pentapetalae</taxon>
        <taxon>asterids</taxon>
        <taxon>campanulids</taxon>
        <taxon>Escalloniales</taxon>
        <taxon>Escalloniaceae</taxon>
        <taxon>Escallonia</taxon>
    </lineage>
</organism>
<dbReference type="GO" id="GO:0005085">
    <property type="term" value="F:guanyl-nucleotide exchange factor activity"/>
    <property type="evidence" value="ECO:0007669"/>
    <property type="project" value="TreeGrafter"/>
</dbReference>
<name>A0AA88VZC0_9ASTE</name>
<proteinExistence type="predicted"/>